<accession>A0A7D6VRG1</accession>
<dbReference type="EMBL" id="CP059378">
    <property type="protein sequence ID" value="QLY80269.1"/>
    <property type="molecule type" value="Genomic_DNA"/>
</dbReference>
<sequence>MEITDTLKSLSLIIEIQNGVNGKGEAIFKKRTFSGIRLDAPYENIYNVAEAISEILETETGEFLLNKIISIEKTPDEE</sequence>
<protein>
    <submittedName>
        <fullName evidence="2">DUF1659 domain-containing protein</fullName>
    </submittedName>
</protein>
<dbReference type="RefSeq" id="WP_181602137.1">
    <property type="nucleotide sequence ID" value="NZ_CP059378.1"/>
</dbReference>
<organism evidence="2 3">
    <name type="scientific">Clostridium intestinale</name>
    <dbReference type="NCBI Taxonomy" id="36845"/>
    <lineage>
        <taxon>Bacteria</taxon>
        <taxon>Bacillati</taxon>
        <taxon>Bacillota</taxon>
        <taxon>Clostridia</taxon>
        <taxon>Eubacteriales</taxon>
        <taxon>Clostridiaceae</taxon>
        <taxon>Clostridium</taxon>
    </lineage>
</organism>
<dbReference type="InterPro" id="IPR012454">
    <property type="entry name" value="DUF1659"/>
</dbReference>
<dbReference type="KEGG" id="cint:HZF06_01410"/>
<dbReference type="Proteomes" id="UP000512286">
    <property type="component" value="Chromosome"/>
</dbReference>
<feature type="domain" description="DUF1659" evidence="1">
    <location>
        <begin position="4"/>
        <end position="66"/>
    </location>
</feature>
<evidence type="ECO:0000313" key="2">
    <source>
        <dbReference type="EMBL" id="QLY80269.1"/>
    </source>
</evidence>
<evidence type="ECO:0000259" key="1">
    <source>
        <dbReference type="Pfam" id="PF07872"/>
    </source>
</evidence>
<reference evidence="2 3" key="1">
    <citation type="submission" date="2020-07" db="EMBL/GenBank/DDBJ databases">
        <title>Electron transfer.</title>
        <authorList>
            <person name="Huang L."/>
            <person name="Liu X."/>
            <person name="Zhou S."/>
        </authorList>
    </citation>
    <scope>NUCLEOTIDE SEQUENCE [LARGE SCALE GENOMIC DNA]</scope>
    <source>
        <strain evidence="2 3">Lx1</strain>
    </source>
</reference>
<proteinExistence type="predicted"/>
<dbReference type="Pfam" id="PF07872">
    <property type="entry name" value="DUF1659"/>
    <property type="match status" value="1"/>
</dbReference>
<gene>
    <name evidence="2" type="ORF">HZF06_01410</name>
</gene>
<evidence type="ECO:0000313" key="3">
    <source>
        <dbReference type="Proteomes" id="UP000512286"/>
    </source>
</evidence>
<dbReference type="AlphaFoldDB" id="A0A7D6VRG1"/>
<name>A0A7D6VRG1_9CLOT</name>